<organism evidence="8 9">
    <name type="scientific">Papaver somniferum</name>
    <name type="common">Opium poppy</name>
    <dbReference type="NCBI Taxonomy" id="3469"/>
    <lineage>
        <taxon>Eukaryota</taxon>
        <taxon>Viridiplantae</taxon>
        <taxon>Streptophyta</taxon>
        <taxon>Embryophyta</taxon>
        <taxon>Tracheophyta</taxon>
        <taxon>Spermatophyta</taxon>
        <taxon>Magnoliopsida</taxon>
        <taxon>Ranunculales</taxon>
        <taxon>Papaveraceae</taxon>
        <taxon>Papaveroideae</taxon>
        <taxon>Papaver</taxon>
    </lineage>
</organism>
<dbReference type="EMBL" id="CM010723">
    <property type="protein sequence ID" value="RZC78991.1"/>
    <property type="molecule type" value="Genomic_DNA"/>
</dbReference>
<feature type="signal peptide" evidence="6">
    <location>
        <begin position="1"/>
        <end position="31"/>
    </location>
</feature>
<feature type="binding site" evidence="5">
    <location>
        <position position="219"/>
    </location>
    <ligand>
        <name>Zn(2+)</name>
        <dbReference type="ChEBI" id="CHEBI:29105"/>
    </ligand>
</feature>
<feature type="binding site" evidence="5">
    <location>
        <position position="98"/>
    </location>
    <ligand>
        <name>Zn(2+)</name>
        <dbReference type="ChEBI" id="CHEBI:29105"/>
    </ligand>
</feature>
<feature type="active site" description="Tele-UMP-histidine intermediate" evidence="4">
    <location>
        <position position="221"/>
    </location>
</feature>
<evidence type="ECO:0000256" key="5">
    <source>
        <dbReference type="PIRSR" id="PIRSR000808-3"/>
    </source>
</evidence>
<dbReference type="STRING" id="3469.A0A4Y7L3Q3"/>
<dbReference type="GO" id="GO:0008108">
    <property type="term" value="F:UDP-glucose:hexose-1-phosphate uridylyltransferase activity"/>
    <property type="evidence" value="ECO:0007669"/>
    <property type="project" value="InterPro"/>
</dbReference>
<dbReference type="AlphaFoldDB" id="A0A4Y7L3Q3"/>
<gene>
    <name evidence="8" type="ORF">C5167_003187</name>
</gene>
<keyword evidence="1" id="KW-0808">Transferase</keyword>
<keyword evidence="3" id="KW-0119">Carbohydrate metabolism</keyword>
<protein>
    <recommendedName>
        <fullName evidence="7">Galactose-1-phosphate uridyl transferase N-terminal domain-containing protein</fullName>
    </recommendedName>
</protein>
<evidence type="ECO:0000313" key="9">
    <source>
        <dbReference type="Proteomes" id="UP000316621"/>
    </source>
</evidence>
<dbReference type="Pfam" id="PF01087">
    <property type="entry name" value="GalP_UDP_transf"/>
    <property type="match status" value="1"/>
</dbReference>
<dbReference type="OMA" id="MIASHRQ"/>
<evidence type="ECO:0000256" key="3">
    <source>
        <dbReference type="ARBA" id="ARBA00023277"/>
    </source>
</evidence>
<keyword evidence="9" id="KW-1185">Reference proteome</keyword>
<name>A0A4Y7L3Q3_PAPSO</name>
<dbReference type="Gramene" id="RZC78991">
    <property type="protein sequence ID" value="RZC78991"/>
    <property type="gene ID" value="C5167_003187"/>
</dbReference>
<keyword evidence="2" id="KW-0548">Nucleotidyltransferase</keyword>
<dbReference type="Proteomes" id="UP000316621">
    <property type="component" value="Chromosome 9"/>
</dbReference>
<evidence type="ECO:0000256" key="6">
    <source>
        <dbReference type="SAM" id="SignalP"/>
    </source>
</evidence>
<evidence type="ECO:0000313" key="8">
    <source>
        <dbReference type="EMBL" id="RZC78991.1"/>
    </source>
</evidence>
<dbReference type="GO" id="GO:0006012">
    <property type="term" value="P:galactose metabolic process"/>
    <property type="evidence" value="ECO:0007669"/>
    <property type="project" value="InterPro"/>
</dbReference>
<keyword evidence="5" id="KW-0479">Metal-binding</keyword>
<evidence type="ECO:0000256" key="2">
    <source>
        <dbReference type="ARBA" id="ARBA00022695"/>
    </source>
</evidence>
<dbReference type="InterPro" id="IPR001937">
    <property type="entry name" value="GalP_UDPtransf1"/>
</dbReference>
<dbReference type="InterPro" id="IPR053177">
    <property type="entry name" value="ADP-glucose_phosphorylase"/>
</dbReference>
<evidence type="ECO:0000259" key="7">
    <source>
        <dbReference type="Pfam" id="PF01087"/>
    </source>
</evidence>
<feature type="chain" id="PRO_5021305878" description="Galactose-1-phosphate uridyl transferase N-terminal domain-containing protein" evidence="6">
    <location>
        <begin position="32"/>
        <end position="387"/>
    </location>
</feature>
<dbReference type="SUPFAM" id="SSF54197">
    <property type="entry name" value="HIT-like"/>
    <property type="match status" value="2"/>
</dbReference>
<evidence type="ECO:0000256" key="1">
    <source>
        <dbReference type="ARBA" id="ARBA00022679"/>
    </source>
</evidence>
<sequence>MRPSPIDTQTFLATVSVLVAISLSLFLGLKGDPVPCDKCAGNGGTKCVFCNDGKMKKETGLVDCRVCKGAARARRPSDFKSKSPANPNPNSSKECPFCIGHEHECAPEIFRLPKDTSDWKVRVIENLYPALKRDSKIIENEEENPKNDSNVVVTGFGFHDVVIESPIHSIHLSDLSPSGIGDVLIAYKQRIQQLHLHQSIQYVQVFKNHGASAGASMSHSHSQIMGLPIIPPTVSSRIISMKEYFHETGKCGLCQVRSEELLIDESTHFFSVVPFAASFAFEIWIIPRDHSMHFHALDNEKAVDLGHLLKLMLLKLSRQLNDPPFNFMIHTSPKDMEASQFPYMHWFLQIVPQLSGVGGFEIGTGCYINPVFPEDAAMVLREVNVVQ</sequence>
<comment type="cofactor">
    <cofactor evidence="5">
        <name>Zn(2+)</name>
        <dbReference type="ChEBI" id="CHEBI:29105"/>
    </cofactor>
    <text evidence="5">Binds 1 zinc ion per subunit.</text>
</comment>
<dbReference type="PANTHER" id="PTHR42763:SF2">
    <property type="entry name" value="ADP-GLUCOSE PHOSPHORYLASE"/>
    <property type="match status" value="1"/>
</dbReference>
<dbReference type="Gene3D" id="3.30.428.10">
    <property type="entry name" value="HIT-like"/>
    <property type="match status" value="2"/>
</dbReference>
<dbReference type="PANTHER" id="PTHR42763">
    <property type="entry name" value="ADP-GLUCOSE PHOSPHORYLASE"/>
    <property type="match status" value="1"/>
</dbReference>
<dbReference type="PIRSF" id="PIRSF000808">
    <property type="entry name" value="GalT"/>
    <property type="match status" value="1"/>
</dbReference>
<accession>A0A4Y7L3Q3</accession>
<evidence type="ECO:0000256" key="4">
    <source>
        <dbReference type="PIRSR" id="PIRSR000808-1"/>
    </source>
</evidence>
<dbReference type="InterPro" id="IPR005849">
    <property type="entry name" value="GalP_Utransf_N"/>
</dbReference>
<keyword evidence="6" id="KW-0732">Signal</keyword>
<proteinExistence type="predicted"/>
<reference evidence="8 9" key="1">
    <citation type="journal article" date="2018" name="Science">
        <title>The opium poppy genome and morphinan production.</title>
        <authorList>
            <person name="Guo L."/>
            <person name="Winzer T."/>
            <person name="Yang X."/>
            <person name="Li Y."/>
            <person name="Ning Z."/>
            <person name="He Z."/>
            <person name="Teodor R."/>
            <person name="Lu Y."/>
            <person name="Bowser T.A."/>
            <person name="Graham I.A."/>
            <person name="Ye K."/>
        </authorList>
    </citation>
    <scope>NUCLEOTIDE SEQUENCE [LARGE SCALE GENOMIC DNA]</scope>
    <source>
        <strain evidence="9">cv. HN1</strain>
        <tissue evidence="8">Leaves</tissue>
    </source>
</reference>
<feature type="binding site" evidence="5">
    <location>
        <position position="168"/>
    </location>
    <ligand>
        <name>Zn(2+)</name>
        <dbReference type="ChEBI" id="CHEBI:29105"/>
    </ligand>
</feature>
<feature type="binding site" evidence="5">
    <location>
        <position position="95"/>
    </location>
    <ligand>
        <name>Zn(2+)</name>
        <dbReference type="ChEBI" id="CHEBI:29105"/>
    </ligand>
</feature>
<keyword evidence="5" id="KW-0862">Zinc</keyword>
<feature type="domain" description="Galactose-1-phosphate uridyl transferase N-terminal" evidence="7">
    <location>
        <begin position="62"/>
        <end position="231"/>
    </location>
</feature>
<dbReference type="GO" id="GO:0008270">
    <property type="term" value="F:zinc ion binding"/>
    <property type="evidence" value="ECO:0007669"/>
    <property type="project" value="InterPro"/>
</dbReference>
<dbReference type="InterPro" id="IPR036265">
    <property type="entry name" value="HIT-like_sf"/>
</dbReference>